<evidence type="ECO:0000313" key="4">
    <source>
        <dbReference type="Proteomes" id="UP001620408"/>
    </source>
</evidence>
<dbReference type="InterPro" id="IPR036374">
    <property type="entry name" value="OxRdtase_Mopterin-bd_sf"/>
</dbReference>
<accession>A0ABW8K3K6</accession>
<dbReference type="RefSeq" id="WP_379985080.1">
    <property type="nucleotide sequence ID" value="NZ_JADIKD010000009.1"/>
</dbReference>
<feature type="chain" id="PRO_5046874720" evidence="1">
    <location>
        <begin position="25"/>
        <end position="170"/>
    </location>
</feature>
<gene>
    <name evidence="3" type="ORF">ISS97_09370</name>
</gene>
<feature type="signal peptide" evidence="1">
    <location>
        <begin position="1"/>
        <end position="24"/>
    </location>
</feature>
<dbReference type="Proteomes" id="UP001620408">
    <property type="component" value="Unassembled WGS sequence"/>
</dbReference>
<dbReference type="Pfam" id="PF00174">
    <property type="entry name" value="Oxidored_molyb"/>
    <property type="match status" value="1"/>
</dbReference>
<dbReference type="SUPFAM" id="SSF56524">
    <property type="entry name" value="Oxidoreductase molybdopterin-binding domain"/>
    <property type="match status" value="1"/>
</dbReference>
<proteinExistence type="predicted"/>
<comment type="caution">
    <text evidence="3">The sequence shown here is derived from an EMBL/GenBank/DDBJ whole genome shotgun (WGS) entry which is preliminary data.</text>
</comment>
<keyword evidence="4" id="KW-1185">Reference proteome</keyword>
<dbReference type="InterPro" id="IPR000572">
    <property type="entry name" value="OxRdtase_Mopterin-bd_dom"/>
</dbReference>
<name>A0ABW8K3K6_9GAMM</name>
<keyword evidence="1" id="KW-0732">Signal</keyword>
<sequence length="170" mass="17978">MTRTCGYRYAWLFIGCLLASVAQAAEPAATLRVVVDGKPVVFDQAALAGLPHTRVTAAAHDDKPALWSGVGLDELLRRAGAPLDKPLRGRGLARFVRVTAGDHYQAVFGLAELDPSISRTTVLLADARDGQPLTSDGPFRLVVPGDKRPARWVRGVIAIEVVDAGTSGGP</sequence>
<feature type="domain" description="Oxidoreductase molybdopterin-binding" evidence="2">
    <location>
        <begin position="65"/>
        <end position="164"/>
    </location>
</feature>
<dbReference type="Gene3D" id="3.90.420.10">
    <property type="entry name" value="Oxidoreductase, molybdopterin-binding domain"/>
    <property type="match status" value="1"/>
</dbReference>
<protein>
    <submittedName>
        <fullName evidence="3">Molybdopterin-dependent oxidoreductase</fullName>
    </submittedName>
</protein>
<reference evidence="3 4" key="1">
    <citation type="submission" date="2020-10" db="EMBL/GenBank/DDBJ databases">
        <title>Phylogeny of dyella-like bacteria.</title>
        <authorList>
            <person name="Fu J."/>
        </authorList>
    </citation>
    <scope>NUCLEOTIDE SEQUENCE [LARGE SCALE GENOMIC DNA]</scope>
    <source>
        <strain evidence="3 4">BB4</strain>
    </source>
</reference>
<organism evidence="3 4">
    <name type="scientific">Dyella koreensis</name>
    <dbReference type="NCBI Taxonomy" id="311235"/>
    <lineage>
        <taxon>Bacteria</taxon>
        <taxon>Pseudomonadati</taxon>
        <taxon>Pseudomonadota</taxon>
        <taxon>Gammaproteobacteria</taxon>
        <taxon>Lysobacterales</taxon>
        <taxon>Rhodanobacteraceae</taxon>
        <taxon>Dyella</taxon>
    </lineage>
</organism>
<evidence type="ECO:0000313" key="3">
    <source>
        <dbReference type="EMBL" id="MFK2917473.1"/>
    </source>
</evidence>
<dbReference type="EMBL" id="JADIKD010000009">
    <property type="protein sequence ID" value="MFK2917473.1"/>
    <property type="molecule type" value="Genomic_DNA"/>
</dbReference>
<evidence type="ECO:0000256" key="1">
    <source>
        <dbReference type="SAM" id="SignalP"/>
    </source>
</evidence>
<evidence type="ECO:0000259" key="2">
    <source>
        <dbReference type="Pfam" id="PF00174"/>
    </source>
</evidence>